<evidence type="ECO:0000256" key="1">
    <source>
        <dbReference type="SAM" id="MobiDB-lite"/>
    </source>
</evidence>
<organism evidence="2">
    <name type="scientific">Anguilla anguilla</name>
    <name type="common">European freshwater eel</name>
    <name type="synonym">Muraena anguilla</name>
    <dbReference type="NCBI Taxonomy" id="7936"/>
    <lineage>
        <taxon>Eukaryota</taxon>
        <taxon>Metazoa</taxon>
        <taxon>Chordata</taxon>
        <taxon>Craniata</taxon>
        <taxon>Vertebrata</taxon>
        <taxon>Euteleostomi</taxon>
        <taxon>Actinopterygii</taxon>
        <taxon>Neopterygii</taxon>
        <taxon>Teleostei</taxon>
        <taxon>Anguilliformes</taxon>
        <taxon>Anguillidae</taxon>
        <taxon>Anguilla</taxon>
    </lineage>
</organism>
<dbReference type="AlphaFoldDB" id="A0A0E9WYZ3"/>
<evidence type="ECO:0000313" key="2">
    <source>
        <dbReference type="EMBL" id="JAH95574.1"/>
    </source>
</evidence>
<protein>
    <submittedName>
        <fullName evidence="2">Uncharacterized protein</fullName>
    </submittedName>
</protein>
<name>A0A0E9WYZ3_ANGAN</name>
<sequence>MPKPHLPEAPEDSEWHFTLCREVQELSTRAVKKTTHTKSNTNGGGERTDHTVHAFTRNRICSLLFCSLLSKMKSGKNSKSERRQYNFNITHSSEQTRFRCTSCPSHQTPSLCQACPQYNLTNHTYAGSQPACQSTLTTQG</sequence>
<reference evidence="2" key="2">
    <citation type="journal article" date="2015" name="Fish Shellfish Immunol.">
        <title>Early steps in the European eel (Anguilla anguilla)-Vibrio vulnificus interaction in the gills: Role of the RtxA13 toxin.</title>
        <authorList>
            <person name="Callol A."/>
            <person name="Pajuelo D."/>
            <person name="Ebbesson L."/>
            <person name="Teles M."/>
            <person name="MacKenzie S."/>
            <person name="Amaro C."/>
        </authorList>
    </citation>
    <scope>NUCLEOTIDE SEQUENCE</scope>
</reference>
<accession>A0A0E9WYZ3</accession>
<reference evidence="2" key="1">
    <citation type="submission" date="2014-11" db="EMBL/GenBank/DDBJ databases">
        <authorList>
            <person name="Amaro Gonzalez C."/>
        </authorList>
    </citation>
    <scope>NUCLEOTIDE SEQUENCE</scope>
</reference>
<dbReference type="EMBL" id="GBXM01013003">
    <property type="protein sequence ID" value="JAH95574.1"/>
    <property type="molecule type" value="Transcribed_RNA"/>
</dbReference>
<proteinExistence type="predicted"/>
<feature type="region of interest" description="Disordered" evidence="1">
    <location>
        <begin position="32"/>
        <end position="51"/>
    </location>
</feature>